<evidence type="ECO:0000313" key="5">
    <source>
        <dbReference type="EMBL" id="AFM26441.1"/>
    </source>
</evidence>
<keyword evidence="2 3" id="KW-0175">Coiled coil</keyword>
<evidence type="ECO:0000313" key="6">
    <source>
        <dbReference type="Proteomes" id="UP000006055"/>
    </source>
</evidence>
<dbReference type="InterPro" id="IPR059052">
    <property type="entry name" value="HH_YbhG-like"/>
</dbReference>
<dbReference type="RefSeq" id="WP_014811567.1">
    <property type="nucleotide sequence ID" value="NC_018025.1"/>
</dbReference>
<evidence type="ECO:0000259" key="4">
    <source>
        <dbReference type="Pfam" id="PF25881"/>
    </source>
</evidence>
<dbReference type="STRING" id="706587.Desti_3799"/>
<protein>
    <submittedName>
        <fullName evidence="5">Multidrug resistance efflux pump</fullName>
    </submittedName>
</protein>
<name>I4CA50_DESTA</name>
<dbReference type="GO" id="GO:0030313">
    <property type="term" value="C:cell envelope"/>
    <property type="evidence" value="ECO:0007669"/>
    <property type="project" value="UniProtKB-SubCell"/>
</dbReference>
<reference evidence="6" key="1">
    <citation type="submission" date="2012-06" db="EMBL/GenBank/DDBJ databases">
        <title>Complete sequence of chromosome of Desulfomonile tiedjei DSM 6799.</title>
        <authorList>
            <person name="Lucas S."/>
            <person name="Copeland A."/>
            <person name="Lapidus A."/>
            <person name="Glavina del Rio T."/>
            <person name="Dalin E."/>
            <person name="Tice H."/>
            <person name="Bruce D."/>
            <person name="Goodwin L."/>
            <person name="Pitluck S."/>
            <person name="Peters L."/>
            <person name="Ovchinnikova G."/>
            <person name="Zeytun A."/>
            <person name="Lu M."/>
            <person name="Kyrpides N."/>
            <person name="Mavromatis K."/>
            <person name="Ivanova N."/>
            <person name="Brettin T."/>
            <person name="Detter J.C."/>
            <person name="Han C."/>
            <person name="Larimer F."/>
            <person name="Land M."/>
            <person name="Hauser L."/>
            <person name="Markowitz V."/>
            <person name="Cheng J.-F."/>
            <person name="Hugenholtz P."/>
            <person name="Woyke T."/>
            <person name="Wu D."/>
            <person name="Spring S."/>
            <person name="Schroeder M."/>
            <person name="Brambilla E."/>
            <person name="Klenk H.-P."/>
            <person name="Eisen J.A."/>
        </authorList>
    </citation>
    <scope>NUCLEOTIDE SEQUENCE [LARGE SCALE GENOMIC DNA]</scope>
    <source>
        <strain evidence="6">ATCC 49306 / DSM 6799 / DCB-1</strain>
    </source>
</reference>
<dbReference type="PANTHER" id="PTHR32347">
    <property type="entry name" value="EFFLUX SYSTEM COMPONENT YKNX-RELATED"/>
    <property type="match status" value="1"/>
</dbReference>
<dbReference type="EMBL" id="CP003360">
    <property type="protein sequence ID" value="AFM26441.1"/>
    <property type="molecule type" value="Genomic_DNA"/>
</dbReference>
<evidence type="ECO:0000256" key="2">
    <source>
        <dbReference type="ARBA" id="ARBA00023054"/>
    </source>
</evidence>
<proteinExistence type="predicted"/>
<dbReference type="Pfam" id="PF25881">
    <property type="entry name" value="HH_YBHG"/>
    <property type="match status" value="1"/>
</dbReference>
<dbReference type="KEGG" id="dti:Desti_3799"/>
<dbReference type="eggNOG" id="COG1566">
    <property type="taxonomic scope" value="Bacteria"/>
</dbReference>
<feature type="domain" description="YbhG-like alpha-helical hairpin" evidence="4">
    <location>
        <begin position="74"/>
        <end position="200"/>
    </location>
</feature>
<dbReference type="PATRIC" id="fig|706587.4.peg.4312"/>
<dbReference type="InterPro" id="IPR050465">
    <property type="entry name" value="UPF0194_transport"/>
</dbReference>
<dbReference type="SUPFAM" id="SSF111369">
    <property type="entry name" value="HlyD-like secretion proteins"/>
    <property type="match status" value="2"/>
</dbReference>
<dbReference type="Gene3D" id="1.10.287.470">
    <property type="entry name" value="Helix hairpin bin"/>
    <property type="match status" value="2"/>
</dbReference>
<feature type="coiled-coil region" evidence="3">
    <location>
        <begin position="108"/>
        <end position="206"/>
    </location>
</feature>
<comment type="subcellular location">
    <subcellularLocation>
        <location evidence="1">Cell envelope</location>
    </subcellularLocation>
</comment>
<accession>I4CA50</accession>
<dbReference type="Gene3D" id="2.40.50.100">
    <property type="match status" value="1"/>
</dbReference>
<sequence length="327" mass="36191">MITFNAGNPLFLVGVTLMALGLLTGCSSQSTNRIQGYVEGEFVYVASPLSGQLESLYVQRGQWVKPGDPLFALDSQPEKDARDQASQQLVQARSNLEDLKKPRRPTEIESIQAQLEQARAALVFSEKNFERLVQLERTGAQAMQDLDRARSTRDQDKKRVAQLEADLETARLGARADQIAAAEATVRAQEAALARAEWNLAQKRQNAPQAGVVFDTLYREGEWVGAGRPVVALLPPSNVKVRAFVPETRIGTIQYGDQLHVYVDGRPEPMVGKVSFISPQVEYTPPVIYSRESRSKLVIMIELRFDDKTAALLHPGQPVDVQIGPNK</sequence>
<dbReference type="AlphaFoldDB" id="I4CA50"/>
<dbReference type="PANTHER" id="PTHR32347:SF23">
    <property type="entry name" value="BLL5650 PROTEIN"/>
    <property type="match status" value="1"/>
</dbReference>
<evidence type="ECO:0000256" key="1">
    <source>
        <dbReference type="ARBA" id="ARBA00004196"/>
    </source>
</evidence>
<organism evidence="5 6">
    <name type="scientific">Desulfomonile tiedjei (strain ATCC 49306 / DSM 6799 / DCB-1)</name>
    <dbReference type="NCBI Taxonomy" id="706587"/>
    <lineage>
        <taxon>Bacteria</taxon>
        <taxon>Pseudomonadati</taxon>
        <taxon>Thermodesulfobacteriota</taxon>
        <taxon>Desulfomonilia</taxon>
        <taxon>Desulfomonilales</taxon>
        <taxon>Desulfomonilaceae</taxon>
        <taxon>Desulfomonile</taxon>
    </lineage>
</organism>
<dbReference type="Gene3D" id="2.40.30.170">
    <property type="match status" value="1"/>
</dbReference>
<dbReference type="HOGENOM" id="CLU_018816_6_5_7"/>
<dbReference type="Proteomes" id="UP000006055">
    <property type="component" value="Chromosome"/>
</dbReference>
<keyword evidence="6" id="KW-1185">Reference proteome</keyword>
<evidence type="ECO:0000256" key="3">
    <source>
        <dbReference type="SAM" id="Coils"/>
    </source>
</evidence>
<gene>
    <name evidence="5" type="ordered locus">Desti_3799</name>
</gene>